<keyword evidence="5" id="KW-1015">Disulfide bond</keyword>
<proteinExistence type="inferred from homology"/>
<feature type="domain" description="Glycosyl transferase 64" evidence="6">
    <location>
        <begin position="1213"/>
        <end position="1432"/>
    </location>
</feature>
<dbReference type="EC" id="2.4.1.224" evidence="7"/>
<dbReference type="OrthoDB" id="6079856at2759"/>
<dbReference type="GO" id="GO:0050509">
    <property type="term" value="F:N-acetylglucosaminyl-proteoglycan 4-beta-glucuronosyltransferase activity"/>
    <property type="evidence" value="ECO:0007669"/>
    <property type="project" value="UniProtKB-EC"/>
</dbReference>
<protein>
    <submittedName>
        <fullName evidence="7">EXT2</fullName>
        <ecNumber evidence="7">2.4.1.224</ecNumber>
        <ecNumber evidence="7">2.4.1.225</ecNumber>
    </submittedName>
</protein>
<dbReference type="Proteomes" id="UP000683360">
    <property type="component" value="Unassembled WGS sequence"/>
</dbReference>
<comment type="similarity">
    <text evidence="2">Belongs to the glycosyltransferase 47 family.</text>
</comment>
<dbReference type="GO" id="GO:1901135">
    <property type="term" value="P:carbohydrate derivative metabolic process"/>
    <property type="evidence" value="ECO:0007669"/>
    <property type="project" value="UniProtKB-ARBA"/>
</dbReference>
<keyword evidence="8" id="KW-1185">Reference proteome</keyword>
<dbReference type="GO" id="GO:0005789">
    <property type="term" value="C:endoplasmic reticulum membrane"/>
    <property type="evidence" value="ECO:0007669"/>
    <property type="project" value="UniProtKB-SubCell"/>
</dbReference>
<comment type="subcellular location">
    <subcellularLocation>
        <location evidence="1">Endoplasmic reticulum membrane</location>
        <topology evidence="1">Single-pass type II membrane protein</topology>
    </subcellularLocation>
</comment>
<dbReference type="InterPro" id="IPR029063">
    <property type="entry name" value="SAM-dependent_MTases_sf"/>
</dbReference>
<evidence type="ECO:0000259" key="6">
    <source>
        <dbReference type="Pfam" id="PF09258"/>
    </source>
</evidence>
<evidence type="ECO:0000256" key="4">
    <source>
        <dbReference type="ARBA" id="ARBA00023136"/>
    </source>
</evidence>
<dbReference type="Gene3D" id="3.90.550.10">
    <property type="entry name" value="Spore Coat Polysaccharide Biosynthesis Protein SpsA, Chain A"/>
    <property type="match status" value="2"/>
</dbReference>
<sequence length="1436" mass="165575">MPSWQGQECEEQIFTPCSKLSDECFYNDQSGVLAVSCDRWHKAQRVKHLAWDYRDRNIDINNHIKAINYHEILPFDLGDVIEIGAGPFTQSKSILRNKIVSSITLLEPMAFHYINHVGNCFYKTGSFESLPTTILAIPANELLNHTRKYDTVVMINGIENVYDALNILNIAVTLLKENGVFIWHERLWDDYRGIAKSPDDREFHIHPLRIKSIVAKQVMTMFEELFLSWDTNSRTLKNEGVYFIGQKLSKQMTSNIPEHDACFDRNEGKQTIIFFISNSNYTFLTEEIKMADQSVNTKRIILIQTESMNTNMSHIFKFTKVQILISHQHLPNWESEIKHYASPCVRIHPHLSSVLLNSFDTVCVGTNAAVTLVLMGYSTKRLPNYEIILQAYAKMDTINQIILIWNNKNEPFLNPYYDIPITFITPEENSMNNRFNVSEHLHTDAVLIVDDDVLLNEALISLILYRWIENTDRLLGLDGRFVLPGNKYSGYGRRHRDSPLVIGKTMLFHRKYLEQYMNDQVLVEWNRPRFCEDISMNALIFNATKLKPIIVQMNDYCYRTNLPEVDGLSIAIPANKWIDKRSICVQWVFSYNKSVTIETKVTFEGDNQDSLYKLLDELDVTIRRKSPESKIYGNIYNGKGKIQVESYISAIKEFSKKYPIRTICEIGFAGGHSATLFLHSTDSASYTAFDMWDRAEYEDSAIAWIRKRFSDRQISLVKGDSTKTVPQFAGKCDLIHVDGAHHAHFPQTDMKNMARVASVNNLLLLDDCSKSWPAVLKGVDYLKNNDLVHDIEMHVPKGWIYRGAQKGWCIGSYKVKSQTINTTPVNDLPKSITFLDKTFCRPPWHGDTCAVNDNKQCSQWSDECFYSNVTGTLSVSCERWHGAQSVEQVTWNQRETATDRNEAHAKSFNFYQSLPDNLGDIIELGAGPFTQSQTILKDKNATSITLVEPMAFHYMTHVKRCFYKNGTFMNLPTTLLSIPAEELNNTRKFDSLVMINVIEHVYDALSILNSAINLIKENGLFIWHERLWDNYRGVATPPGNDREFQLHPIRIKTVIAKHIMSMFEEVYASWDTEELRRLKNQGLYFIGRRRNMVAKTSIPQHPACFERSKGKQTIIFFVSNVNSTFLQSQLMMVNDFDNTKSIILIQTDNFTTKATAAILKFSKIRIMISHQHLQNWRKEVSYYVEPCMFIYPHLTSAMLVGADTLCVGNSGVTVVLMGYSTKRFPNYNEILPAYTKYQMIDQILLLWNNKNASFTPNINLPKLTFIQSEVNSMNNRFNVSQYIRTEAVLVIDDDVLISEALLSLMLLRWSENPSRLVGISRDMRYVNSMNEYIVRGKNPSLTIGKTMLFNRKYLVKYMQDTKLVDWNSKRYCEDISMNALIFKETNLRPLFVPMSAQGSRKDLSEVDGASVVDTKWALRRTECVQWAAQYFQIKLY</sequence>
<keyword evidence="7" id="KW-0328">Glycosyltransferase</keyword>
<name>A0A8S3TD66_MYTED</name>
<evidence type="ECO:0000256" key="1">
    <source>
        <dbReference type="ARBA" id="ARBA00004648"/>
    </source>
</evidence>
<dbReference type="Gene3D" id="3.40.50.150">
    <property type="entry name" value="Vaccinia Virus protein VP39"/>
    <property type="match status" value="2"/>
</dbReference>
<dbReference type="SUPFAM" id="SSF53448">
    <property type="entry name" value="Nucleotide-diphospho-sugar transferases"/>
    <property type="match status" value="2"/>
</dbReference>
<evidence type="ECO:0000256" key="5">
    <source>
        <dbReference type="ARBA" id="ARBA00023157"/>
    </source>
</evidence>
<keyword evidence="3 7" id="KW-0808">Transferase</keyword>
<evidence type="ECO:0000256" key="2">
    <source>
        <dbReference type="ARBA" id="ARBA00010271"/>
    </source>
</evidence>
<gene>
    <name evidence="7" type="ORF">MEDL_44433</name>
</gene>
<reference evidence="7" key="1">
    <citation type="submission" date="2021-03" db="EMBL/GenBank/DDBJ databases">
        <authorList>
            <person name="Bekaert M."/>
        </authorList>
    </citation>
    <scope>NUCLEOTIDE SEQUENCE</scope>
</reference>
<comment type="caution">
    <text evidence="7">The sequence shown here is derived from an EMBL/GenBank/DDBJ whole genome shotgun (WGS) entry which is preliminary data.</text>
</comment>
<evidence type="ECO:0000256" key="3">
    <source>
        <dbReference type="ARBA" id="ARBA00022679"/>
    </source>
</evidence>
<organism evidence="7 8">
    <name type="scientific">Mytilus edulis</name>
    <name type="common">Blue mussel</name>
    <dbReference type="NCBI Taxonomy" id="6550"/>
    <lineage>
        <taxon>Eukaryota</taxon>
        <taxon>Metazoa</taxon>
        <taxon>Spiralia</taxon>
        <taxon>Lophotrochozoa</taxon>
        <taxon>Mollusca</taxon>
        <taxon>Bivalvia</taxon>
        <taxon>Autobranchia</taxon>
        <taxon>Pteriomorphia</taxon>
        <taxon>Mytilida</taxon>
        <taxon>Mytiloidea</taxon>
        <taxon>Mytilidae</taxon>
        <taxon>Mytilinae</taxon>
        <taxon>Mytilus</taxon>
    </lineage>
</organism>
<dbReference type="PANTHER" id="PTHR48261:SF2">
    <property type="entry name" value="ACETYLGLUCOSAMINYLTRANSFERASE"/>
    <property type="match status" value="1"/>
</dbReference>
<dbReference type="GO" id="GO:0050508">
    <property type="term" value="F:glucuronosyl-N-acetylglucosaminyl-proteoglycan 4-alpha-N-acetylglucosaminyltransferase activity"/>
    <property type="evidence" value="ECO:0007669"/>
    <property type="project" value="UniProtKB-EC"/>
</dbReference>
<feature type="domain" description="Glycosyl transferase 64" evidence="6">
    <location>
        <begin position="371"/>
        <end position="586"/>
    </location>
</feature>
<accession>A0A8S3TD66</accession>
<evidence type="ECO:0000313" key="7">
    <source>
        <dbReference type="EMBL" id="CAG2231675.1"/>
    </source>
</evidence>
<evidence type="ECO:0000313" key="8">
    <source>
        <dbReference type="Proteomes" id="UP000683360"/>
    </source>
</evidence>
<dbReference type="SUPFAM" id="SSF53335">
    <property type="entry name" value="S-adenosyl-L-methionine-dependent methyltransferases"/>
    <property type="match status" value="3"/>
</dbReference>
<keyword evidence="4" id="KW-0472">Membrane</keyword>
<dbReference type="PANTHER" id="PTHR48261">
    <property type="entry name" value="ACETYLGLUCOSAMINYLTRANSFERASE"/>
    <property type="match status" value="1"/>
</dbReference>
<dbReference type="Pfam" id="PF13578">
    <property type="entry name" value="Methyltransf_24"/>
    <property type="match status" value="1"/>
</dbReference>
<dbReference type="EMBL" id="CAJPWZ010002151">
    <property type="protein sequence ID" value="CAG2231675.1"/>
    <property type="molecule type" value="Genomic_DNA"/>
</dbReference>
<dbReference type="InterPro" id="IPR029044">
    <property type="entry name" value="Nucleotide-diphossugar_trans"/>
</dbReference>
<dbReference type="InterPro" id="IPR004263">
    <property type="entry name" value="Exostosin"/>
</dbReference>
<dbReference type="Pfam" id="PF09258">
    <property type="entry name" value="Glyco_transf_64"/>
    <property type="match status" value="2"/>
</dbReference>
<dbReference type="InterPro" id="IPR015338">
    <property type="entry name" value="GT64_dom"/>
</dbReference>
<dbReference type="EC" id="2.4.1.225" evidence="7"/>